<keyword evidence="4" id="KW-1185">Reference proteome</keyword>
<feature type="region of interest" description="Disordered" evidence="1">
    <location>
        <begin position="82"/>
        <end position="104"/>
    </location>
</feature>
<organism evidence="3 4">
    <name type="scientific">Roseiarcus fermentans</name>
    <dbReference type="NCBI Taxonomy" id="1473586"/>
    <lineage>
        <taxon>Bacteria</taxon>
        <taxon>Pseudomonadati</taxon>
        <taxon>Pseudomonadota</taxon>
        <taxon>Alphaproteobacteria</taxon>
        <taxon>Hyphomicrobiales</taxon>
        <taxon>Roseiarcaceae</taxon>
        <taxon>Roseiarcus</taxon>
    </lineage>
</organism>
<dbReference type="Proteomes" id="UP000253529">
    <property type="component" value="Unassembled WGS sequence"/>
</dbReference>
<accession>A0A366ENT9</accession>
<feature type="transmembrane region" description="Helical" evidence="2">
    <location>
        <begin position="41"/>
        <end position="59"/>
    </location>
</feature>
<reference evidence="3 4" key="1">
    <citation type="submission" date="2018-06" db="EMBL/GenBank/DDBJ databases">
        <title>Genomic Encyclopedia of Type Strains, Phase IV (KMG-IV): sequencing the most valuable type-strain genomes for metagenomic binning, comparative biology and taxonomic classification.</title>
        <authorList>
            <person name="Goeker M."/>
        </authorList>
    </citation>
    <scope>NUCLEOTIDE SEQUENCE [LARGE SCALE GENOMIC DNA]</scope>
    <source>
        <strain evidence="3 4">DSM 24875</strain>
    </source>
</reference>
<gene>
    <name evidence="3" type="ORF">DFR50_14145</name>
</gene>
<evidence type="ECO:0000313" key="4">
    <source>
        <dbReference type="Proteomes" id="UP000253529"/>
    </source>
</evidence>
<sequence length="104" mass="11017">MLMARQLANPFPDHLLAVVAFWACLLFLGDGLVATPNAVTVSAHLLGSIAVACAVFRILELSHPDTGVIRLSPSQVDRLVLRPGDEADAEPETGGSTDRVALRT</sequence>
<evidence type="ECO:0000256" key="2">
    <source>
        <dbReference type="SAM" id="Phobius"/>
    </source>
</evidence>
<name>A0A366ENT9_9HYPH</name>
<keyword evidence="2" id="KW-0472">Membrane</keyword>
<keyword evidence="2" id="KW-1133">Transmembrane helix</keyword>
<evidence type="ECO:0000256" key="1">
    <source>
        <dbReference type="SAM" id="MobiDB-lite"/>
    </source>
</evidence>
<proteinExistence type="predicted"/>
<dbReference type="EMBL" id="QNRK01000041">
    <property type="protein sequence ID" value="RBP04073.1"/>
    <property type="molecule type" value="Genomic_DNA"/>
</dbReference>
<comment type="caution">
    <text evidence="3">The sequence shown here is derived from an EMBL/GenBank/DDBJ whole genome shotgun (WGS) entry which is preliminary data.</text>
</comment>
<dbReference type="AlphaFoldDB" id="A0A366ENT9"/>
<protein>
    <submittedName>
        <fullName evidence="3">Uncharacterized protein</fullName>
    </submittedName>
</protein>
<keyword evidence="2" id="KW-0812">Transmembrane</keyword>
<evidence type="ECO:0000313" key="3">
    <source>
        <dbReference type="EMBL" id="RBP04073.1"/>
    </source>
</evidence>